<reference evidence="3" key="1">
    <citation type="journal article" date="2022" name="Int. J. Syst. Evol. Microbiol.">
        <title>Nanobdella aerobiophila gen. nov., sp. nov., a thermoacidophilic, obligate ectosymbiotic archaeon, and proposal of Nanobdellaceae fam. nov., Nanobdellales ord. nov. and Nanobdellia class. nov.</title>
        <authorList>
            <person name="Kato S."/>
            <person name="Ogasawara A."/>
            <person name="Itoh T."/>
            <person name="Sakai H.D."/>
            <person name="Shimizu M."/>
            <person name="Yuki M."/>
            <person name="Kaneko M."/>
            <person name="Takashina T."/>
            <person name="Ohkuma M."/>
        </authorList>
    </citation>
    <scope>NUCLEOTIDE SEQUENCE [LARGE SCALE GENOMIC DNA]</scope>
    <source>
        <strain evidence="3">MJ1</strain>
    </source>
</reference>
<evidence type="ECO:0000259" key="1">
    <source>
        <dbReference type="PROSITE" id="PS00028"/>
    </source>
</evidence>
<dbReference type="RefSeq" id="WP_258393255.1">
    <property type="nucleotide sequence ID" value="NZ_AP019769.1"/>
</dbReference>
<organism evidence="2 3">
    <name type="scientific">Nanobdella aerobiophila</name>
    <dbReference type="NCBI Taxonomy" id="2586965"/>
    <lineage>
        <taxon>Archaea</taxon>
        <taxon>Nanobdellota</taxon>
        <taxon>Nanobdellia</taxon>
        <taxon>Nanobdellales</taxon>
        <taxon>Nanobdellaceae</taxon>
        <taxon>Nanobdella</taxon>
    </lineage>
</organism>
<evidence type="ECO:0000313" key="3">
    <source>
        <dbReference type="Proteomes" id="UP001055553"/>
    </source>
</evidence>
<proteinExistence type="predicted"/>
<dbReference type="GeneID" id="74567986"/>
<sequence length="77" mass="9298">MDIYVCNLCGHILSGSNKYNKHIIKSHILKGRYNHRKFKKLQNKVLFINVKDENNIPLNLEERYIRSKIKRKILKFE</sequence>
<dbReference type="AlphaFoldDB" id="A0A915WR68"/>
<feature type="domain" description="C2H2-type" evidence="1">
    <location>
        <begin position="6"/>
        <end position="27"/>
    </location>
</feature>
<dbReference type="KEGG" id="naer:MJ1_0034"/>
<name>A0A915WR68_9ARCH</name>
<keyword evidence="3" id="KW-1185">Reference proteome</keyword>
<dbReference type="InterPro" id="IPR013087">
    <property type="entry name" value="Znf_C2H2_type"/>
</dbReference>
<dbReference type="PROSITE" id="PS00028">
    <property type="entry name" value="ZINC_FINGER_C2H2_1"/>
    <property type="match status" value="1"/>
</dbReference>
<evidence type="ECO:0000313" key="2">
    <source>
        <dbReference type="EMBL" id="BBL45213.1"/>
    </source>
</evidence>
<protein>
    <recommendedName>
        <fullName evidence="1">C2H2-type domain-containing protein</fullName>
    </recommendedName>
</protein>
<gene>
    <name evidence="2" type="ORF">MJ1_0034</name>
</gene>
<dbReference type="Proteomes" id="UP001055553">
    <property type="component" value="Chromosome"/>
</dbReference>
<dbReference type="EMBL" id="AP019769">
    <property type="protein sequence ID" value="BBL45213.1"/>
    <property type="molecule type" value="Genomic_DNA"/>
</dbReference>
<accession>A0A915WR68</accession>